<name>A0A6N2LFQ1_SALVM</name>
<dbReference type="AlphaFoldDB" id="A0A6N2LFQ1"/>
<dbReference type="EMBL" id="CAADRP010001446">
    <property type="protein sequence ID" value="VFU38823.1"/>
    <property type="molecule type" value="Genomic_DNA"/>
</dbReference>
<sequence length="152" mass="17374">MMKVRHSRLHAKKWSTFTSVLSMLFMLTVVLLILSGLGIFSLPVSSEGSSPNDLSSLRRIASESDGGGMGKREEQWTEILSWEPRAFLFHNFLSMERDFKFCIMKLDRSTRLTLTISLTSSTQRMVDRGQLLFLCICQMLKKGGRLYFLLPT</sequence>
<organism evidence="1">
    <name type="scientific">Salix viminalis</name>
    <name type="common">Common osier</name>
    <name type="synonym">Basket willow</name>
    <dbReference type="NCBI Taxonomy" id="40686"/>
    <lineage>
        <taxon>Eukaryota</taxon>
        <taxon>Viridiplantae</taxon>
        <taxon>Streptophyta</taxon>
        <taxon>Embryophyta</taxon>
        <taxon>Tracheophyta</taxon>
        <taxon>Spermatophyta</taxon>
        <taxon>Magnoliopsida</taxon>
        <taxon>eudicotyledons</taxon>
        <taxon>Gunneridae</taxon>
        <taxon>Pentapetalae</taxon>
        <taxon>rosids</taxon>
        <taxon>fabids</taxon>
        <taxon>Malpighiales</taxon>
        <taxon>Salicaceae</taxon>
        <taxon>Saliceae</taxon>
        <taxon>Salix</taxon>
    </lineage>
</organism>
<reference evidence="1" key="1">
    <citation type="submission" date="2019-03" db="EMBL/GenBank/DDBJ databases">
        <authorList>
            <person name="Mank J."/>
            <person name="Almeida P."/>
        </authorList>
    </citation>
    <scope>NUCLEOTIDE SEQUENCE</scope>
    <source>
        <strain evidence="1">78183</strain>
    </source>
</reference>
<protein>
    <submittedName>
        <fullName evidence="1">Uncharacterized protein</fullName>
    </submittedName>
</protein>
<proteinExistence type="predicted"/>
<accession>A0A6N2LFQ1</accession>
<evidence type="ECO:0000313" key="1">
    <source>
        <dbReference type="EMBL" id="VFU38823.1"/>
    </source>
</evidence>
<gene>
    <name evidence="1" type="ORF">SVIM_LOCUS213440</name>
</gene>